<dbReference type="InterPro" id="IPR046366">
    <property type="entry name" value="MPAB"/>
</dbReference>
<dbReference type="PANTHER" id="PTHR36124:SF1">
    <property type="entry name" value="ER-BOUND OXYGENASE MPAB_MPAB'_RUBBER OXYGENASE CATALYTIC DOMAIN-CONTAINING PROTEIN"/>
    <property type="match status" value="1"/>
</dbReference>
<evidence type="ECO:0000256" key="1">
    <source>
        <dbReference type="SAM" id="Phobius"/>
    </source>
</evidence>
<keyword evidence="1" id="KW-0812">Transmembrane</keyword>
<dbReference type="OrthoDB" id="545169at2759"/>
<dbReference type="AlphaFoldDB" id="A0A830HGC5"/>
<keyword evidence="4" id="KW-1185">Reference proteome</keyword>
<organism evidence="3 4">
    <name type="scientific">Pycnococcus provasolii</name>
    <dbReference type="NCBI Taxonomy" id="41880"/>
    <lineage>
        <taxon>Eukaryota</taxon>
        <taxon>Viridiplantae</taxon>
        <taxon>Chlorophyta</taxon>
        <taxon>Pseudoscourfieldiophyceae</taxon>
        <taxon>Pseudoscourfieldiales</taxon>
        <taxon>Pycnococcaceae</taxon>
        <taxon>Pycnococcus</taxon>
    </lineage>
</organism>
<dbReference type="GO" id="GO:0016491">
    <property type="term" value="F:oxidoreductase activity"/>
    <property type="evidence" value="ECO:0007669"/>
    <property type="project" value="InterPro"/>
</dbReference>
<comment type="caution">
    <text evidence="3">The sequence shown here is derived from an EMBL/GenBank/DDBJ whole genome shotgun (WGS) entry which is preliminary data.</text>
</comment>
<name>A0A830HGC5_9CHLO</name>
<reference evidence="3" key="1">
    <citation type="submission" date="2020-10" db="EMBL/GenBank/DDBJ databases">
        <title>Unveiling of a novel bifunctional photoreceptor, Dualchrome1, isolated from a cosmopolitan green alga.</title>
        <authorList>
            <person name="Suzuki S."/>
            <person name="Kawachi M."/>
        </authorList>
    </citation>
    <scope>NUCLEOTIDE SEQUENCE</scope>
    <source>
        <strain evidence="3">NIES 2893</strain>
    </source>
</reference>
<dbReference type="Pfam" id="PF09995">
    <property type="entry name" value="MPAB_Lcp_cat"/>
    <property type="match status" value="1"/>
</dbReference>
<dbReference type="Proteomes" id="UP000660262">
    <property type="component" value="Unassembled WGS sequence"/>
</dbReference>
<protein>
    <recommendedName>
        <fullName evidence="2">ER-bound oxygenase mpaB/mpaB'/Rubber oxygenase catalytic domain-containing protein</fullName>
    </recommendedName>
</protein>
<evidence type="ECO:0000259" key="2">
    <source>
        <dbReference type="Pfam" id="PF09995"/>
    </source>
</evidence>
<dbReference type="InterPro" id="IPR018713">
    <property type="entry name" value="MPAB/Lcp_cat_dom"/>
</dbReference>
<keyword evidence="1" id="KW-0472">Membrane</keyword>
<gene>
    <name evidence="3" type="ORF">PPROV_000490100</name>
</gene>
<sequence>MLVNHHASMSSYLSLLLLSRRTKEEGTFLSYSFGGGGAAIVSLMYLLTVRCLRYQRYELVQKRREHVTYGKEHFVWLANVPNKYEFPWADVRATELGFFRTYAIPSVAKLLVATREFERDAQKRIEDTSLLIFEFCESDPKSPRGEAALRRLNAIHGKYKISNGDFLHVLSVFVLAGQQWIDQYEWRKVSDVERKARANFWIEVGKAMGLTDIPADYDAFVAFQQAYELKHMRYHPANRKVSDQTFAGFADAVIPWRCLAKPAIPLMRAAVCALLEPHIVEAIGYEPPSPWLRALLVSLLKLRACAIRHLFLPRRDDCPHLRCAPHTEVDRKASVRAAASCPRIPMSFPYGGQARSRHASGYTIDTLGPRSAVPGELGCLGGGGGGANVAAA</sequence>
<feature type="domain" description="ER-bound oxygenase mpaB/mpaB'/Rubber oxygenase catalytic" evidence="2">
    <location>
        <begin position="108"/>
        <end position="292"/>
    </location>
</feature>
<keyword evidence="1" id="KW-1133">Transmembrane helix</keyword>
<evidence type="ECO:0000313" key="4">
    <source>
        <dbReference type="Proteomes" id="UP000660262"/>
    </source>
</evidence>
<dbReference type="PANTHER" id="PTHR36124">
    <property type="match status" value="1"/>
</dbReference>
<dbReference type="EMBL" id="BNJQ01000012">
    <property type="protein sequence ID" value="GHP06154.1"/>
    <property type="molecule type" value="Genomic_DNA"/>
</dbReference>
<accession>A0A830HGC5</accession>
<feature type="transmembrane region" description="Helical" evidence="1">
    <location>
        <begin position="28"/>
        <end position="47"/>
    </location>
</feature>
<proteinExistence type="predicted"/>
<evidence type="ECO:0000313" key="3">
    <source>
        <dbReference type="EMBL" id="GHP06154.1"/>
    </source>
</evidence>